<proteinExistence type="inferred from homology"/>
<evidence type="ECO:0000259" key="3">
    <source>
        <dbReference type="Pfam" id="PF22725"/>
    </source>
</evidence>
<keyword evidence="2" id="KW-0560">Oxidoreductase</keyword>
<accession>A0A857C2X1</accession>
<evidence type="ECO:0000256" key="2">
    <source>
        <dbReference type="ARBA" id="ARBA00023002"/>
    </source>
</evidence>
<gene>
    <name evidence="4" type="ORF">GH266_01100</name>
</gene>
<dbReference type="Gene3D" id="3.30.360.10">
    <property type="entry name" value="Dihydrodipicolinate Reductase, domain 2"/>
    <property type="match status" value="1"/>
</dbReference>
<dbReference type="Gene3D" id="3.40.50.720">
    <property type="entry name" value="NAD(P)-binding Rossmann-like Domain"/>
    <property type="match status" value="1"/>
</dbReference>
<reference evidence="4 5" key="1">
    <citation type="submission" date="2019-12" db="EMBL/GenBank/DDBJ databases">
        <title>The genome of Stappia indica PHM037.</title>
        <authorList>
            <person name="Kacar D."/>
            <person name="Galan B."/>
            <person name="Canedo L."/>
            <person name="Rodriguez P."/>
            <person name="de la Calle F."/>
            <person name="Garcia J.L."/>
        </authorList>
    </citation>
    <scope>NUCLEOTIDE SEQUENCE [LARGE SCALE GENOMIC DNA]</scope>
    <source>
        <strain evidence="4 5">PHM037</strain>
    </source>
</reference>
<dbReference type="GO" id="GO:0016491">
    <property type="term" value="F:oxidoreductase activity"/>
    <property type="evidence" value="ECO:0007669"/>
    <property type="project" value="UniProtKB-KW"/>
</dbReference>
<protein>
    <recommendedName>
        <fullName evidence="3">GFO/IDH/MocA-like oxidoreductase domain-containing protein</fullName>
    </recommendedName>
</protein>
<dbReference type="InterPro" id="IPR051317">
    <property type="entry name" value="Gfo/Idh/MocA_oxidoreduct"/>
</dbReference>
<dbReference type="PANTHER" id="PTHR43708">
    <property type="entry name" value="CONSERVED EXPRESSED OXIDOREDUCTASE (EUROFUNG)"/>
    <property type="match status" value="1"/>
</dbReference>
<dbReference type="KEGG" id="siw:GH266_01100"/>
<dbReference type="InterPro" id="IPR055170">
    <property type="entry name" value="GFO_IDH_MocA-like_dom"/>
</dbReference>
<comment type="similarity">
    <text evidence="1">Belongs to the Gfo/Idh/MocA family.</text>
</comment>
<dbReference type="RefSeq" id="WP_158192249.1">
    <property type="nucleotide sequence ID" value="NZ_CP046908.1"/>
</dbReference>
<evidence type="ECO:0000313" key="5">
    <source>
        <dbReference type="Proteomes" id="UP000435648"/>
    </source>
</evidence>
<dbReference type="PANTHER" id="PTHR43708:SF5">
    <property type="entry name" value="CONSERVED EXPRESSED OXIDOREDUCTASE (EUROFUNG)-RELATED"/>
    <property type="match status" value="1"/>
</dbReference>
<dbReference type="InterPro" id="IPR036291">
    <property type="entry name" value="NAD(P)-bd_dom_sf"/>
</dbReference>
<evidence type="ECO:0000313" key="4">
    <source>
        <dbReference type="EMBL" id="QGZ33224.1"/>
    </source>
</evidence>
<dbReference type="SUPFAM" id="SSF55347">
    <property type="entry name" value="Glyceraldehyde-3-phosphate dehydrogenase-like, C-terminal domain"/>
    <property type="match status" value="1"/>
</dbReference>
<dbReference type="EMBL" id="CP046908">
    <property type="protein sequence ID" value="QGZ33224.1"/>
    <property type="molecule type" value="Genomic_DNA"/>
</dbReference>
<evidence type="ECO:0000256" key="1">
    <source>
        <dbReference type="ARBA" id="ARBA00010928"/>
    </source>
</evidence>
<dbReference type="Proteomes" id="UP000435648">
    <property type="component" value="Chromosome"/>
</dbReference>
<organism evidence="4 5">
    <name type="scientific">Stappia indica</name>
    <dbReference type="NCBI Taxonomy" id="538381"/>
    <lineage>
        <taxon>Bacteria</taxon>
        <taxon>Pseudomonadati</taxon>
        <taxon>Pseudomonadota</taxon>
        <taxon>Alphaproteobacteria</taxon>
        <taxon>Hyphomicrobiales</taxon>
        <taxon>Stappiaceae</taxon>
        <taxon>Stappia</taxon>
    </lineage>
</organism>
<dbReference type="OrthoDB" id="9768836at2"/>
<dbReference type="Pfam" id="PF22725">
    <property type="entry name" value="GFO_IDH_MocA_C3"/>
    <property type="match status" value="1"/>
</dbReference>
<feature type="domain" description="GFO/IDH/MocA-like oxidoreductase" evidence="3">
    <location>
        <begin position="135"/>
        <end position="277"/>
    </location>
</feature>
<sequence length="357" mass="37167">MKTGAADGGGAMETGGDVVMVGAGWIARQGYLPAFARLGWRATCFDTGDDPAGRAALGQAIDLARRSGAAPLCIVATPNASHLALAGAFLATGCRVLVEKPACLPWEVETAAAAALPLERLFVSTPFRFRPDVVRLIEAVAEGTVGEIRSVEATWRRRSGIPRPGSWYTARRLSGGGVLADLGPHLLDTAMTLLGWPEMTVLAARLTAAADAQTDGGASTWMAAGAADDLPLDVEIAADASWRDARGRDLRLHASWHDDVAADATVIEVAGTRGRLRLDTLFGFAPGPSLGRLSGTVDASIPLRRQPSADFARMLRLVQQGRAATGAQGLAVMRLIAGAYDRGGVVSPGTAATDVPR</sequence>
<name>A0A857C2X1_9HYPH</name>
<dbReference type="AlphaFoldDB" id="A0A857C2X1"/>
<dbReference type="SUPFAM" id="SSF51735">
    <property type="entry name" value="NAD(P)-binding Rossmann-fold domains"/>
    <property type="match status" value="1"/>
</dbReference>